<proteinExistence type="predicted"/>
<dbReference type="GeneID" id="68100734"/>
<keyword evidence="9" id="KW-1185">Reference proteome</keyword>
<evidence type="ECO:0000256" key="3">
    <source>
        <dbReference type="ARBA" id="ARBA00022989"/>
    </source>
</evidence>
<feature type="transmembrane region" description="Helical" evidence="6">
    <location>
        <begin position="241"/>
        <end position="263"/>
    </location>
</feature>
<reference evidence="8 9" key="1">
    <citation type="journal article" date="2018" name="BMC Genomics">
        <title>The genome of Naegleria lovaniensis, the basis for a comparative approach to unravel pathogenicity factors of the human pathogenic amoeba N. fowleri.</title>
        <authorList>
            <person name="Liechti N."/>
            <person name="Schurch N."/>
            <person name="Bruggmann R."/>
            <person name="Wittwer M."/>
        </authorList>
    </citation>
    <scope>NUCLEOTIDE SEQUENCE [LARGE SCALE GENOMIC DNA]</scope>
    <source>
        <strain evidence="8 9">ATCC 30569</strain>
    </source>
</reference>
<dbReference type="RefSeq" id="XP_044545903.1">
    <property type="nucleotide sequence ID" value="XM_044698339.1"/>
</dbReference>
<keyword evidence="2 5" id="KW-0812">Transmembrane</keyword>
<comment type="subcellular location">
    <subcellularLocation>
        <location evidence="1">Membrane</location>
        <topology evidence="1">Multi-pass membrane protein</topology>
    </subcellularLocation>
</comment>
<protein>
    <recommendedName>
        <fullName evidence="7">TLC domain-containing protein</fullName>
    </recommendedName>
</protein>
<evidence type="ECO:0000259" key="7">
    <source>
        <dbReference type="PROSITE" id="PS50922"/>
    </source>
</evidence>
<dbReference type="GO" id="GO:0055088">
    <property type="term" value="P:lipid homeostasis"/>
    <property type="evidence" value="ECO:0007669"/>
    <property type="project" value="TreeGrafter"/>
</dbReference>
<feature type="transmembrane region" description="Helical" evidence="6">
    <location>
        <begin position="36"/>
        <end position="55"/>
    </location>
</feature>
<dbReference type="GO" id="GO:0016020">
    <property type="term" value="C:membrane"/>
    <property type="evidence" value="ECO:0007669"/>
    <property type="project" value="UniProtKB-SubCell"/>
</dbReference>
<feature type="transmembrane region" description="Helical" evidence="6">
    <location>
        <begin position="169"/>
        <end position="187"/>
    </location>
</feature>
<feature type="transmembrane region" description="Helical" evidence="6">
    <location>
        <begin position="76"/>
        <end position="98"/>
    </location>
</feature>
<dbReference type="Proteomes" id="UP000816034">
    <property type="component" value="Unassembled WGS sequence"/>
</dbReference>
<keyword evidence="4 5" id="KW-0472">Membrane</keyword>
<organism evidence="8 9">
    <name type="scientific">Naegleria lovaniensis</name>
    <name type="common">Amoeba</name>
    <dbReference type="NCBI Taxonomy" id="51637"/>
    <lineage>
        <taxon>Eukaryota</taxon>
        <taxon>Discoba</taxon>
        <taxon>Heterolobosea</taxon>
        <taxon>Tetramitia</taxon>
        <taxon>Eutetramitia</taxon>
        <taxon>Vahlkampfiidae</taxon>
        <taxon>Naegleria</taxon>
    </lineage>
</organism>
<dbReference type="InterPro" id="IPR050846">
    <property type="entry name" value="TLCD"/>
</dbReference>
<dbReference type="PROSITE" id="PS50922">
    <property type="entry name" value="TLC"/>
    <property type="match status" value="1"/>
</dbReference>
<evidence type="ECO:0000256" key="5">
    <source>
        <dbReference type="PROSITE-ProRule" id="PRU00205"/>
    </source>
</evidence>
<accession>A0AA88KHX1</accession>
<dbReference type="GO" id="GO:0005783">
    <property type="term" value="C:endoplasmic reticulum"/>
    <property type="evidence" value="ECO:0007669"/>
    <property type="project" value="TreeGrafter"/>
</dbReference>
<dbReference type="EMBL" id="PYSW02000032">
    <property type="protein sequence ID" value="KAG2378641.1"/>
    <property type="molecule type" value="Genomic_DNA"/>
</dbReference>
<evidence type="ECO:0000313" key="8">
    <source>
        <dbReference type="EMBL" id="KAG2378641.1"/>
    </source>
</evidence>
<comment type="caution">
    <text evidence="8">The sequence shown here is derived from an EMBL/GenBank/DDBJ whole genome shotgun (WGS) entry which is preliminary data.</text>
</comment>
<dbReference type="PANTHER" id="PTHR13439">
    <property type="entry name" value="CT120 PROTEIN"/>
    <property type="match status" value="1"/>
</dbReference>
<evidence type="ECO:0000256" key="6">
    <source>
        <dbReference type="SAM" id="Phobius"/>
    </source>
</evidence>
<gene>
    <name evidence="8" type="ORF">C9374_008280</name>
</gene>
<feature type="domain" description="TLC" evidence="7">
    <location>
        <begin position="71"/>
        <end position="274"/>
    </location>
</feature>
<dbReference type="AlphaFoldDB" id="A0AA88KHX1"/>
<evidence type="ECO:0000256" key="2">
    <source>
        <dbReference type="ARBA" id="ARBA00022692"/>
    </source>
</evidence>
<evidence type="ECO:0000256" key="4">
    <source>
        <dbReference type="ARBA" id="ARBA00023136"/>
    </source>
</evidence>
<sequence>MSSSVLGETNFRSSSSMLSSFFSNENYALKAYPQHAIMTMVGSIIFHTFLVFVFYGMSSVLSSTFRSMTFPKKINWVSRLVSNVHAIISFGGALWAIIMTAECYKRWDVVASCFDYEAGYLTLQYTIGYFTYDLVFMLLFYKELGGIGLVLHHFFGIVGWGLILSYENFSFFALLFTLTEATTPFVNQRWFLYESGMKDKPIYSVFGFLLWLSWSLVRMPLVPFTFMYIMYNWEDLAKAPFAVPFVCIFNYILITALNTYWYYLISKGLLSVLFGKKKTATSTMEKKDQ</sequence>
<name>A0AA88KHX1_NAELO</name>
<feature type="transmembrane region" description="Helical" evidence="6">
    <location>
        <begin position="118"/>
        <end position="139"/>
    </location>
</feature>
<dbReference type="PANTHER" id="PTHR13439:SF0">
    <property type="entry name" value="TOPOISOMERASE I DAMAGE AFFECTED PROTEIN 4"/>
    <property type="match status" value="1"/>
</dbReference>
<dbReference type="SMART" id="SM00724">
    <property type="entry name" value="TLC"/>
    <property type="match status" value="1"/>
</dbReference>
<evidence type="ECO:0000313" key="9">
    <source>
        <dbReference type="Proteomes" id="UP000816034"/>
    </source>
</evidence>
<dbReference type="Pfam" id="PF03798">
    <property type="entry name" value="TRAM_LAG1_CLN8"/>
    <property type="match status" value="1"/>
</dbReference>
<feature type="transmembrane region" description="Helical" evidence="6">
    <location>
        <begin position="208"/>
        <end position="229"/>
    </location>
</feature>
<keyword evidence="3 6" id="KW-1133">Transmembrane helix</keyword>
<feature type="transmembrane region" description="Helical" evidence="6">
    <location>
        <begin position="146"/>
        <end position="163"/>
    </location>
</feature>
<dbReference type="InterPro" id="IPR006634">
    <property type="entry name" value="TLC-dom"/>
</dbReference>
<evidence type="ECO:0000256" key="1">
    <source>
        <dbReference type="ARBA" id="ARBA00004141"/>
    </source>
</evidence>